<organism evidence="1 2">
    <name type="scientific">Streptomyces alboflavus</name>
    <dbReference type="NCBI Taxonomy" id="67267"/>
    <lineage>
        <taxon>Bacteria</taxon>
        <taxon>Bacillati</taxon>
        <taxon>Actinomycetota</taxon>
        <taxon>Actinomycetes</taxon>
        <taxon>Kitasatosporales</taxon>
        <taxon>Streptomycetaceae</taxon>
        <taxon>Streptomyces</taxon>
    </lineage>
</organism>
<gene>
    <name evidence="1" type="ORF">SMD44_03704</name>
</gene>
<name>A0A1Z1WCT4_9ACTN</name>
<dbReference type="RefSeq" id="WP_087884577.1">
    <property type="nucleotide sequence ID" value="NZ_CP021748.1"/>
</dbReference>
<protein>
    <submittedName>
        <fullName evidence="1">Uncharacterized protein</fullName>
    </submittedName>
</protein>
<dbReference type="Proteomes" id="UP000195880">
    <property type="component" value="Chromosome"/>
</dbReference>
<evidence type="ECO:0000313" key="2">
    <source>
        <dbReference type="Proteomes" id="UP000195880"/>
    </source>
</evidence>
<dbReference type="STRING" id="67267.GCA_000716675_06455"/>
<dbReference type="AlphaFoldDB" id="A0A1Z1WCT4"/>
<keyword evidence="2" id="KW-1185">Reference proteome</keyword>
<sequence>MTVTDGATAHADELYRIQLRHLDDCPTCRKGVECSQGVRLRRAVRAARLAADKGRPRWT</sequence>
<evidence type="ECO:0000313" key="1">
    <source>
        <dbReference type="EMBL" id="ARX84266.1"/>
    </source>
</evidence>
<dbReference type="KEGG" id="salf:SMD44_03704"/>
<proteinExistence type="predicted"/>
<dbReference type="EMBL" id="CP021748">
    <property type="protein sequence ID" value="ARX84266.1"/>
    <property type="molecule type" value="Genomic_DNA"/>
</dbReference>
<accession>A0A1Z1WCT4</accession>
<reference evidence="1 2" key="1">
    <citation type="submission" date="2017-05" db="EMBL/GenBank/DDBJ databases">
        <title>Streptomyces alboflavus Genome sequencing and assembly.</title>
        <authorList>
            <person name="Wang Y."/>
            <person name="Du B."/>
            <person name="Ding Y."/>
            <person name="Liu H."/>
            <person name="Hou Q."/>
            <person name="Liu K."/>
            <person name="Wang C."/>
            <person name="Yao L."/>
        </authorList>
    </citation>
    <scope>NUCLEOTIDE SEQUENCE [LARGE SCALE GENOMIC DNA]</scope>
    <source>
        <strain evidence="1 2">MDJK44</strain>
    </source>
</reference>